<dbReference type="Pfam" id="PF12697">
    <property type="entry name" value="Abhydrolase_6"/>
    <property type="match status" value="1"/>
</dbReference>
<dbReference type="SMART" id="SM01043">
    <property type="entry name" value="BTAD"/>
    <property type="match status" value="1"/>
</dbReference>
<name>A0ABP6H4C8_9ACTN</name>
<feature type="domain" description="OmpR/PhoB-type" evidence="4">
    <location>
        <begin position="1"/>
        <end position="78"/>
    </location>
</feature>
<dbReference type="Pfam" id="PF25872">
    <property type="entry name" value="HTH_77"/>
    <property type="match status" value="1"/>
</dbReference>
<dbReference type="InterPro" id="IPR029058">
    <property type="entry name" value="AB_hydrolase_fold"/>
</dbReference>
<dbReference type="Pfam" id="PF03704">
    <property type="entry name" value="BTAD"/>
    <property type="match status" value="1"/>
</dbReference>
<keyword evidence="6" id="KW-1185">Reference proteome</keyword>
<dbReference type="CDD" id="cd15831">
    <property type="entry name" value="BTAD"/>
    <property type="match status" value="1"/>
</dbReference>
<feature type="DNA-binding region" description="OmpR/PhoB-type" evidence="3">
    <location>
        <begin position="1"/>
        <end position="78"/>
    </location>
</feature>
<evidence type="ECO:0000259" key="4">
    <source>
        <dbReference type="PROSITE" id="PS51755"/>
    </source>
</evidence>
<dbReference type="InterPro" id="IPR027417">
    <property type="entry name" value="P-loop_NTPase"/>
</dbReference>
<dbReference type="SUPFAM" id="SSF48452">
    <property type="entry name" value="TPR-like"/>
    <property type="match status" value="1"/>
</dbReference>
<comment type="caution">
    <text evidence="5">The sequence shown here is derived from an EMBL/GenBank/DDBJ whole genome shotgun (WGS) entry which is preliminary data.</text>
</comment>
<dbReference type="SUPFAM" id="SSF52540">
    <property type="entry name" value="P-loop containing nucleoside triphosphate hydrolases"/>
    <property type="match status" value="1"/>
</dbReference>
<accession>A0ABP6H4C8</accession>
<dbReference type="PANTHER" id="PTHR47691">
    <property type="entry name" value="REGULATOR-RELATED"/>
    <property type="match status" value="1"/>
</dbReference>
<dbReference type="SUPFAM" id="SSF46894">
    <property type="entry name" value="C-terminal effector domain of the bipartite response regulators"/>
    <property type="match status" value="1"/>
</dbReference>
<dbReference type="SUPFAM" id="SSF53474">
    <property type="entry name" value="alpha/beta-Hydrolases"/>
    <property type="match status" value="1"/>
</dbReference>
<dbReference type="InterPro" id="IPR016032">
    <property type="entry name" value="Sig_transdc_resp-reg_C-effctor"/>
</dbReference>
<evidence type="ECO:0000256" key="1">
    <source>
        <dbReference type="ARBA" id="ARBA00005820"/>
    </source>
</evidence>
<proteinExistence type="inferred from homology"/>
<gene>
    <name evidence="5" type="ORF">GCM10010439_59590</name>
</gene>
<evidence type="ECO:0000313" key="5">
    <source>
        <dbReference type="EMBL" id="GAA2735250.1"/>
    </source>
</evidence>
<keyword evidence="2 3" id="KW-0238">DNA-binding</keyword>
<dbReference type="Gene3D" id="1.10.10.10">
    <property type="entry name" value="Winged helix-like DNA-binding domain superfamily/Winged helix DNA-binding domain"/>
    <property type="match status" value="1"/>
</dbReference>
<reference evidence="6" key="1">
    <citation type="journal article" date="2019" name="Int. J. Syst. Evol. Microbiol.">
        <title>The Global Catalogue of Microorganisms (GCM) 10K type strain sequencing project: providing services to taxonomists for standard genome sequencing and annotation.</title>
        <authorList>
            <consortium name="The Broad Institute Genomics Platform"/>
            <consortium name="The Broad Institute Genome Sequencing Center for Infectious Disease"/>
            <person name="Wu L."/>
            <person name="Ma J."/>
        </authorList>
    </citation>
    <scope>NUCLEOTIDE SEQUENCE [LARGE SCALE GENOMIC DNA]</scope>
    <source>
        <strain evidence="6">JCM 8201</strain>
    </source>
</reference>
<dbReference type="PROSITE" id="PS51755">
    <property type="entry name" value="OMPR_PHOB"/>
    <property type="match status" value="1"/>
</dbReference>
<dbReference type="InterPro" id="IPR001867">
    <property type="entry name" value="OmpR/PhoB-type_DNA-bd"/>
</dbReference>
<dbReference type="InterPro" id="IPR058852">
    <property type="entry name" value="HTH_77"/>
</dbReference>
<dbReference type="InterPro" id="IPR036388">
    <property type="entry name" value="WH-like_DNA-bd_sf"/>
</dbReference>
<dbReference type="InterPro" id="IPR000073">
    <property type="entry name" value="AB_hydrolase_1"/>
</dbReference>
<comment type="similarity">
    <text evidence="1">Belongs to the AfsR/DnrI/RedD regulatory family.</text>
</comment>
<evidence type="ECO:0000313" key="6">
    <source>
        <dbReference type="Proteomes" id="UP001501842"/>
    </source>
</evidence>
<dbReference type="SMART" id="SM00862">
    <property type="entry name" value="Trans_reg_C"/>
    <property type="match status" value="1"/>
</dbReference>
<dbReference type="Gene3D" id="1.25.40.10">
    <property type="entry name" value="Tetratricopeptide repeat domain"/>
    <property type="match status" value="1"/>
</dbReference>
<dbReference type="Pfam" id="PF00486">
    <property type="entry name" value="Trans_reg_C"/>
    <property type="match status" value="1"/>
</dbReference>
<sequence>MRVPDRKVRALLAHLLIHEGRAVSTDRLIDDLWGEELPANPANTLQTRVSQLRRVLADAEPGGRDLVVTQPPGYLLRGGADDVRRFRELAARARETTDARARVSLLDEALDLWRGPAYADVLDEPFARAAISRLDEERLTALEARAEAQLELGEHDVAQLGHLVTENPFRERLRASYMHALYRSGRHSEALDTFHDLRKRLADELGLDPGPELDALHQSMLTQDPALSPAAEQTNLPAALTALVGRQDLVDGVRDRLAHSRLITLTGPGGVGKTSVAIETARQCPESAWLVELASLSAQASAVQVEAAIATIVDVTRGPLLLVLDNCEHVVEAAATVTERLLRTAPRLRVLATSREPLGIFGEQTCPVRPLELPPAAATTSYSAVQLFAERAAIEVTPANAQAIGEICRRLDGLPLALELAATRVRALGVHDVAARLDDRFRMLATRQQTLRAVISWSWDLLTSAEQAVLSRLALHTDAFTLPAAEAVCAAGEISAYEVADLLARLVDRSLVVRLDGMSRFRLLETVRAFCLDQLNGEVEETRTRYAAYYQGIAQRSEPRLYGYGELFSHVGAIYQQGPVERSQPEISGAVQYVTSADGTAIAFQQWGEGPPVVLVTNTMNDRRALAPLARRLARRFTAIVYDRRGRGDSGDTPPYAVAREIEDLAALVSRFDGPVFGFGVTSGAVLTAEAAAQGIPFERLALVEPVFTLPGTREPVPIDMIARLEELIAAGRRGDAVEHFLTVVVQMAPEVLAPMRSAPRWQELEAVAHTIEYDLTIMGDFSLPTWWDTTVTQPTLVLDGEISAPWRRDAAQAVAGLLPHAQQQTMHGQPHDPDPDYLAPLLEKFFLDSTA</sequence>
<evidence type="ECO:0000256" key="2">
    <source>
        <dbReference type="ARBA" id="ARBA00023125"/>
    </source>
</evidence>
<dbReference type="InterPro" id="IPR011990">
    <property type="entry name" value="TPR-like_helical_dom_sf"/>
</dbReference>
<evidence type="ECO:0000256" key="3">
    <source>
        <dbReference type="PROSITE-ProRule" id="PRU01091"/>
    </source>
</evidence>
<organism evidence="5 6">
    <name type="scientific">Actinocorallia aurantiaca</name>
    <dbReference type="NCBI Taxonomy" id="46204"/>
    <lineage>
        <taxon>Bacteria</taxon>
        <taxon>Bacillati</taxon>
        <taxon>Actinomycetota</taxon>
        <taxon>Actinomycetes</taxon>
        <taxon>Streptosporangiales</taxon>
        <taxon>Thermomonosporaceae</taxon>
        <taxon>Actinocorallia</taxon>
    </lineage>
</organism>
<dbReference type="RefSeq" id="WP_344455276.1">
    <property type="nucleotide sequence ID" value="NZ_BAAATZ010000029.1"/>
</dbReference>
<dbReference type="InterPro" id="IPR005158">
    <property type="entry name" value="BTAD"/>
</dbReference>
<dbReference type="PANTHER" id="PTHR47691:SF3">
    <property type="entry name" value="HTH-TYPE TRANSCRIPTIONAL REGULATOR RV0890C-RELATED"/>
    <property type="match status" value="1"/>
</dbReference>
<dbReference type="Proteomes" id="UP001501842">
    <property type="component" value="Unassembled WGS sequence"/>
</dbReference>
<dbReference type="Gene3D" id="3.40.50.1820">
    <property type="entry name" value="alpha/beta hydrolase"/>
    <property type="match status" value="1"/>
</dbReference>
<dbReference type="EMBL" id="BAAATZ010000029">
    <property type="protein sequence ID" value="GAA2735250.1"/>
    <property type="molecule type" value="Genomic_DNA"/>
</dbReference>
<protein>
    <recommendedName>
        <fullName evidence="4">OmpR/PhoB-type domain-containing protein</fullName>
    </recommendedName>
</protein>